<evidence type="ECO:0000313" key="3">
    <source>
        <dbReference type="Proteomes" id="UP000239203"/>
    </source>
</evidence>
<evidence type="ECO:0000313" key="2">
    <source>
        <dbReference type="EMBL" id="PPK61352.1"/>
    </source>
</evidence>
<evidence type="ECO:0000259" key="1">
    <source>
        <dbReference type="Pfam" id="PF04149"/>
    </source>
</evidence>
<sequence length="64" mass="6748">MTTRFRQSSFCTTGACLQVDFPRAGAVTVRDSKGAVRLAAIADPTAWLTFTAQVRAGALTRDGG</sequence>
<feature type="domain" description="DUF397" evidence="1">
    <location>
        <begin position="4"/>
        <end position="55"/>
    </location>
</feature>
<dbReference type="Pfam" id="PF04149">
    <property type="entry name" value="DUF397"/>
    <property type="match status" value="1"/>
</dbReference>
<reference evidence="2 3" key="1">
    <citation type="submission" date="2018-02" db="EMBL/GenBank/DDBJ databases">
        <title>Genomic Encyclopedia of Archaeal and Bacterial Type Strains, Phase II (KMG-II): from individual species to whole genera.</title>
        <authorList>
            <person name="Goeker M."/>
        </authorList>
    </citation>
    <scope>NUCLEOTIDE SEQUENCE [LARGE SCALE GENOMIC DNA]</scope>
    <source>
        <strain evidence="2 3">YU 961-1</strain>
    </source>
</reference>
<gene>
    <name evidence="2" type="ORF">CLV40_14225</name>
</gene>
<name>A0A2S6GBW4_9PSEU</name>
<dbReference type="AlphaFoldDB" id="A0A2S6GBW4"/>
<dbReference type="Proteomes" id="UP000239203">
    <property type="component" value="Unassembled WGS sequence"/>
</dbReference>
<keyword evidence="3" id="KW-1185">Reference proteome</keyword>
<dbReference type="OrthoDB" id="4330022at2"/>
<dbReference type="InterPro" id="IPR007278">
    <property type="entry name" value="DUF397"/>
</dbReference>
<dbReference type="EMBL" id="PTIX01000042">
    <property type="protein sequence ID" value="PPK61352.1"/>
    <property type="molecule type" value="Genomic_DNA"/>
</dbReference>
<comment type="caution">
    <text evidence="2">The sequence shown here is derived from an EMBL/GenBank/DDBJ whole genome shotgun (WGS) entry which is preliminary data.</text>
</comment>
<accession>A0A2S6GBW4</accession>
<dbReference type="RefSeq" id="WP_104483518.1">
    <property type="nucleotide sequence ID" value="NZ_CP154825.1"/>
</dbReference>
<protein>
    <submittedName>
        <fullName evidence="2">Uncharacterized protein DUF397</fullName>
    </submittedName>
</protein>
<organism evidence="2 3">
    <name type="scientific">Actinokineospora auranticolor</name>
    <dbReference type="NCBI Taxonomy" id="155976"/>
    <lineage>
        <taxon>Bacteria</taxon>
        <taxon>Bacillati</taxon>
        <taxon>Actinomycetota</taxon>
        <taxon>Actinomycetes</taxon>
        <taxon>Pseudonocardiales</taxon>
        <taxon>Pseudonocardiaceae</taxon>
        <taxon>Actinokineospora</taxon>
    </lineage>
</organism>
<proteinExistence type="predicted"/>